<sequence>MATQLHLSLTPDAEARLIAKAKACGEEPERHAEKLLSSALMSTSLDEVLASFRQAVSDSGMSDDELDSFYEGLRDKVWQESHPKKSA</sequence>
<evidence type="ECO:0000313" key="1">
    <source>
        <dbReference type="EMBL" id="BBO34328.1"/>
    </source>
</evidence>
<dbReference type="KEGG" id="lpav:PLANPX_3940"/>
<organism evidence="1 2">
    <name type="scientific">Lacipirellula parvula</name>
    <dbReference type="NCBI Taxonomy" id="2650471"/>
    <lineage>
        <taxon>Bacteria</taxon>
        <taxon>Pseudomonadati</taxon>
        <taxon>Planctomycetota</taxon>
        <taxon>Planctomycetia</taxon>
        <taxon>Pirellulales</taxon>
        <taxon>Lacipirellulaceae</taxon>
        <taxon>Lacipirellula</taxon>
    </lineage>
</organism>
<protein>
    <submittedName>
        <fullName evidence="1">Uncharacterized protein</fullName>
    </submittedName>
</protein>
<accession>A0A5K7XCY7</accession>
<dbReference type="RefSeq" id="WP_172992133.1">
    <property type="nucleotide sequence ID" value="NZ_AP021861.1"/>
</dbReference>
<evidence type="ECO:0000313" key="2">
    <source>
        <dbReference type="Proteomes" id="UP000326837"/>
    </source>
</evidence>
<dbReference type="EMBL" id="AP021861">
    <property type="protein sequence ID" value="BBO34328.1"/>
    <property type="molecule type" value="Genomic_DNA"/>
</dbReference>
<name>A0A5K7XCY7_9BACT</name>
<dbReference type="AlphaFoldDB" id="A0A5K7XCY7"/>
<dbReference type="Proteomes" id="UP000326837">
    <property type="component" value="Chromosome"/>
</dbReference>
<reference evidence="2" key="1">
    <citation type="submission" date="2019-10" db="EMBL/GenBank/DDBJ databases">
        <title>Lacipirellula parvula gen. nov., sp. nov., representing a lineage of planctomycetes widespread in freshwater anoxic habitats, and description of the family Lacipirellulaceae.</title>
        <authorList>
            <person name="Dedysh S.N."/>
            <person name="Kulichevskaya I.S."/>
            <person name="Beletsky A.V."/>
            <person name="Rakitin A.L."/>
            <person name="Mardanov A.V."/>
            <person name="Ivanova A.A."/>
            <person name="Saltykova V.X."/>
            <person name="Rijpstra W.I.C."/>
            <person name="Sinninghe Damste J.S."/>
            <person name="Ravin N.V."/>
        </authorList>
    </citation>
    <scope>NUCLEOTIDE SEQUENCE [LARGE SCALE GENOMIC DNA]</scope>
    <source>
        <strain evidence="2">PX69</strain>
    </source>
</reference>
<proteinExistence type="predicted"/>
<keyword evidence="2" id="KW-1185">Reference proteome</keyword>
<gene>
    <name evidence="1" type="ORF">PLANPX_3940</name>
</gene>